<reference evidence="2 3" key="1">
    <citation type="submission" date="2023-03" db="EMBL/GenBank/DDBJ databases">
        <title>Paludisphaera mucosa sp. nov. a novel planctomycete from northern fen.</title>
        <authorList>
            <person name="Ivanova A."/>
        </authorList>
    </citation>
    <scope>NUCLEOTIDE SEQUENCE [LARGE SCALE GENOMIC DNA]</scope>
    <source>
        <strain evidence="2 3">Pla2</strain>
    </source>
</reference>
<keyword evidence="1" id="KW-0732">Signal</keyword>
<dbReference type="Proteomes" id="UP001216907">
    <property type="component" value="Unassembled WGS sequence"/>
</dbReference>
<proteinExistence type="predicted"/>
<accession>A0ABT6F654</accession>
<evidence type="ECO:0008006" key="4">
    <source>
        <dbReference type="Google" id="ProtNLM"/>
    </source>
</evidence>
<dbReference type="EMBL" id="JARRAG010000001">
    <property type="protein sequence ID" value="MDG3003068.1"/>
    <property type="molecule type" value="Genomic_DNA"/>
</dbReference>
<comment type="caution">
    <text evidence="2">The sequence shown here is derived from an EMBL/GenBank/DDBJ whole genome shotgun (WGS) entry which is preliminary data.</text>
</comment>
<organism evidence="2 3">
    <name type="scientific">Paludisphaera mucosa</name>
    <dbReference type="NCBI Taxonomy" id="3030827"/>
    <lineage>
        <taxon>Bacteria</taxon>
        <taxon>Pseudomonadati</taxon>
        <taxon>Planctomycetota</taxon>
        <taxon>Planctomycetia</taxon>
        <taxon>Isosphaerales</taxon>
        <taxon>Isosphaeraceae</taxon>
        <taxon>Paludisphaera</taxon>
    </lineage>
</organism>
<feature type="signal peptide" evidence="1">
    <location>
        <begin position="1"/>
        <end position="34"/>
    </location>
</feature>
<evidence type="ECO:0000256" key="1">
    <source>
        <dbReference type="SAM" id="SignalP"/>
    </source>
</evidence>
<evidence type="ECO:0000313" key="3">
    <source>
        <dbReference type="Proteomes" id="UP001216907"/>
    </source>
</evidence>
<feature type="chain" id="PRO_5045918197" description="PEP-CTERM protein-sorting domain-containing protein" evidence="1">
    <location>
        <begin position="35"/>
        <end position="202"/>
    </location>
</feature>
<keyword evidence="3" id="KW-1185">Reference proteome</keyword>
<dbReference type="RefSeq" id="WP_277859425.1">
    <property type="nucleotide sequence ID" value="NZ_JARRAG010000001.1"/>
</dbReference>
<sequence length="202" mass="21376">MDAVWGNSGSIVRRRCRLALATALLAWPVATAGAAPIRWTPRGRLAAQEISPAATTATPGAWASFLAAGPSTWASRPSPPYTTAVRLAVLRLINGDPTVAAASPLIEYLVWRRNLNVARFDAYHPYVGPRLPQGLIPPISQVVPPLTPPTNIPTAPVEPPLLPPVPNVVPPSVPEPSALVVIVAGAVGALEIRRRRETSQAR</sequence>
<gene>
    <name evidence="2" type="ORF">PZE19_04755</name>
</gene>
<name>A0ABT6F654_9BACT</name>
<protein>
    <recommendedName>
        <fullName evidence="4">PEP-CTERM protein-sorting domain-containing protein</fullName>
    </recommendedName>
</protein>
<evidence type="ECO:0000313" key="2">
    <source>
        <dbReference type="EMBL" id="MDG3003068.1"/>
    </source>
</evidence>